<feature type="transmembrane region" description="Helical" evidence="1">
    <location>
        <begin position="184"/>
        <end position="203"/>
    </location>
</feature>
<dbReference type="EMBL" id="JACCBU010000001">
    <property type="protein sequence ID" value="NYE69118.1"/>
    <property type="molecule type" value="Genomic_DNA"/>
</dbReference>
<dbReference type="Proteomes" id="UP000569914">
    <property type="component" value="Unassembled WGS sequence"/>
</dbReference>
<evidence type="ECO:0000256" key="1">
    <source>
        <dbReference type="SAM" id="Phobius"/>
    </source>
</evidence>
<dbReference type="RefSeq" id="WP_179747888.1">
    <property type="nucleotide sequence ID" value="NZ_JACCBU010000001.1"/>
</dbReference>
<feature type="transmembrane region" description="Helical" evidence="1">
    <location>
        <begin position="18"/>
        <end position="35"/>
    </location>
</feature>
<gene>
    <name evidence="2" type="ORF">BKA15_000447</name>
</gene>
<reference evidence="2 3" key="1">
    <citation type="submission" date="2020-07" db="EMBL/GenBank/DDBJ databases">
        <title>Sequencing the genomes of 1000 actinobacteria strains.</title>
        <authorList>
            <person name="Klenk H.-P."/>
        </authorList>
    </citation>
    <scope>NUCLEOTIDE SEQUENCE [LARGE SCALE GENOMIC DNA]</scope>
    <source>
        <strain evidence="2 3">DSM 22083</strain>
    </source>
</reference>
<feature type="transmembrane region" description="Helical" evidence="1">
    <location>
        <begin position="132"/>
        <end position="152"/>
    </location>
</feature>
<evidence type="ECO:0008006" key="4">
    <source>
        <dbReference type="Google" id="ProtNLM"/>
    </source>
</evidence>
<feature type="transmembrane region" description="Helical" evidence="1">
    <location>
        <begin position="215"/>
        <end position="233"/>
    </location>
</feature>
<keyword evidence="1" id="KW-1133">Transmembrane helix</keyword>
<keyword evidence="1" id="KW-0472">Membrane</keyword>
<feature type="transmembrane region" description="Helical" evidence="1">
    <location>
        <begin position="158"/>
        <end position="177"/>
    </location>
</feature>
<accession>A0A7Y9L9S9</accession>
<dbReference type="AlphaFoldDB" id="A0A7Y9L9S9"/>
<comment type="caution">
    <text evidence="2">The sequence shown here is derived from an EMBL/GenBank/DDBJ whole genome shotgun (WGS) entry which is preliminary data.</text>
</comment>
<sequence>MDARPGPLTAVDLIRSPWLIGFGLVALAQLIFVVVPVPTPVDLIAVTILAPLLAVWVWRRNGPRLLVLALLLCAVGDLLGNPRRIGLDRDALLFSVAAFAAAQACLLVVYVRSGAVEALRASVRGRQRWRSVVALLYLIVAAVVFGLMWGGLAPTFRVAAGSYLALLVGTAITSLAVDTWAGIGAAVFAGSVLLVGAGTVGWVEGADSWHRLQVRLAYPLGLLLITVATVTRVRRGIP</sequence>
<keyword evidence="3" id="KW-1185">Reference proteome</keyword>
<name>A0A7Y9L9S9_9ACTN</name>
<protein>
    <recommendedName>
        <fullName evidence="4">YhhN-like protein</fullName>
    </recommendedName>
</protein>
<evidence type="ECO:0000313" key="2">
    <source>
        <dbReference type="EMBL" id="NYE69118.1"/>
    </source>
</evidence>
<feature type="transmembrane region" description="Helical" evidence="1">
    <location>
        <begin position="65"/>
        <end position="85"/>
    </location>
</feature>
<feature type="transmembrane region" description="Helical" evidence="1">
    <location>
        <begin position="41"/>
        <end position="58"/>
    </location>
</feature>
<proteinExistence type="predicted"/>
<evidence type="ECO:0000313" key="3">
    <source>
        <dbReference type="Proteomes" id="UP000569914"/>
    </source>
</evidence>
<organism evidence="2 3">
    <name type="scientific">Microlunatus parietis</name>
    <dbReference type="NCBI Taxonomy" id="682979"/>
    <lineage>
        <taxon>Bacteria</taxon>
        <taxon>Bacillati</taxon>
        <taxon>Actinomycetota</taxon>
        <taxon>Actinomycetes</taxon>
        <taxon>Propionibacteriales</taxon>
        <taxon>Propionibacteriaceae</taxon>
        <taxon>Microlunatus</taxon>
    </lineage>
</organism>
<feature type="transmembrane region" description="Helical" evidence="1">
    <location>
        <begin position="91"/>
        <end position="111"/>
    </location>
</feature>
<keyword evidence="1" id="KW-0812">Transmembrane</keyword>